<name>A0A814RDG1_9BILA</name>
<evidence type="ECO:0000313" key="1">
    <source>
        <dbReference type="EMBL" id="CAF1131699.1"/>
    </source>
</evidence>
<gene>
    <name evidence="1" type="ORF">OXX778_LOCUS22503</name>
</gene>
<accession>A0A814RDG1</accession>
<sequence length="162" mass="18910">MINQAYHSLDYCPELEFASQYQMRPASNWSNRVRPSPYDAPSRNQANMNQLSHIYLNSNLIPTFTISQPMHPINMINNRATPTINSNNHVTNPNISESNNIQKDTFNEGLSEAMPVALAEPFYPVNNNYINKLTFTLKFLNNTNFDEKYRDYYFLEEYIRSL</sequence>
<evidence type="ECO:0000313" key="2">
    <source>
        <dbReference type="Proteomes" id="UP000663879"/>
    </source>
</evidence>
<dbReference type="Proteomes" id="UP000663879">
    <property type="component" value="Unassembled WGS sequence"/>
</dbReference>
<organism evidence="1 2">
    <name type="scientific">Brachionus calyciflorus</name>
    <dbReference type="NCBI Taxonomy" id="104777"/>
    <lineage>
        <taxon>Eukaryota</taxon>
        <taxon>Metazoa</taxon>
        <taxon>Spiralia</taxon>
        <taxon>Gnathifera</taxon>
        <taxon>Rotifera</taxon>
        <taxon>Eurotatoria</taxon>
        <taxon>Monogononta</taxon>
        <taxon>Pseudotrocha</taxon>
        <taxon>Ploima</taxon>
        <taxon>Brachionidae</taxon>
        <taxon>Brachionus</taxon>
    </lineage>
</organism>
<reference evidence="1" key="1">
    <citation type="submission" date="2021-02" db="EMBL/GenBank/DDBJ databases">
        <authorList>
            <person name="Nowell W R."/>
        </authorList>
    </citation>
    <scope>NUCLEOTIDE SEQUENCE</scope>
    <source>
        <strain evidence="1">Ploen Becks lab</strain>
    </source>
</reference>
<dbReference type="AlphaFoldDB" id="A0A814RDG1"/>
<protein>
    <submittedName>
        <fullName evidence="1">Uncharacterized protein</fullName>
    </submittedName>
</protein>
<keyword evidence="2" id="KW-1185">Reference proteome</keyword>
<dbReference type="EMBL" id="CAJNOC010009672">
    <property type="protein sequence ID" value="CAF1131699.1"/>
    <property type="molecule type" value="Genomic_DNA"/>
</dbReference>
<proteinExistence type="predicted"/>
<comment type="caution">
    <text evidence="1">The sequence shown here is derived from an EMBL/GenBank/DDBJ whole genome shotgun (WGS) entry which is preliminary data.</text>
</comment>